<comment type="similarity">
    <text evidence="2">Belongs to the binding-protein-dependent transport system permease family. FecCD subfamily.</text>
</comment>
<sequence length="344" mass="34803">MLTQHTRFTIAMAAVAVVAVVAGLTAASLCVGALSTGPGETFRILGNWIHGHGFSSVPTDKETAVLHYRVPRTCVIVIAGIGLGLAGTLIQGHTRNPLADPGLLGISAGAALAIVVGIWFLDIDSVLGQVLLAFAGAAVAATAVFAIGGTGRRGDDPVGLVLAGAAVSALFGALTTTIILRSSQALDTFRHWTSGSVAWVDTGLLLSAAIPLLIGAVIAFASAPGMNLLTMGSEAASSLGLNVPRLRVAGLIAVTVLAGAATAVAGPLAFLGLTAPHIARGLVGADYRLILPMAAACSTAILFIADIIGRVVADREIPAGVMLVFVGVPFFLIVVRRTRFRAVA</sequence>
<dbReference type="SUPFAM" id="SSF81345">
    <property type="entry name" value="ABC transporter involved in vitamin B12 uptake, BtuC"/>
    <property type="match status" value="1"/>
</dbReference>
<protein>
    <submittedName>
        <fullName evidence="9">Iron chelate uptake ABC transporter family permease subunit</fullName>
    </submittedName>
</protein>
<dbReference type="CDD" id="cd06550">
    <property type="entry name" value="TM_ABC_iron-siderophores_like"/>
    <property type="match status" value="1"/>
</dbReference>
<keyword evidence="7 8" id="KW-0472">Membrane</keyword>
<gene>
    <name evidence="9" type="ORF">GII30_01095</name>
</gene>
<dbReference type="GO" id="GO:0033214">
    <property type="term" value="P:siderophore-iron import into cell"/>
    <property type="evidence" value="ECO:0007669"/>
    <property type="project" value="TreeGrafter"/>
</dbReference>
<proteinExistence type="inferred from homology"/>
<dbReference type="Pfam" id="PF01032">
    <property type="entry name" value="FecCD"/>
    <property type="match status" value="1"/>
</dbReference>
<dbReference type="InterPro" id="IPR037294">
    <property type="entry name" value="ABC_BtuC-like"/>
</dbReference>
<keyword evidence="5 8" id="KW-0812">Transmembrane</keyword>
<keyword evidence="4" id="KW-1003">Cell membrane</keyword>
<name>A0A857M982_9ACTN</name>
<evidence type="ECO:0000256" key="7">
    <source>
        <dbReference type="ARBA" id="ARBA00023136"/>
    </source>
</evidence>
<dbReference type="GO" id="GO:0005886">
    <property type="term" value="C:plasma membrane"/>
    <property type="evidence" value="ECO:0007669"/>
    <property type="project" value="UniProtKB-SubCell"/>
</dbReference>
<dbReference type="GO" id="GO:0022857">
    <property type="term" value="F:transmembrane transporter activity"/>
    <property type="evidence" value="ECO:0007669"/>
    <property type="project" value="InterPro"/>
</dbReference>
<feature type="transmembrane region" description="Helical" evidence="8">
    <location>
        <begin position="203"/>
        <end position="229"/>
    </location>
</feature>
<dbReference type="PANTHER" id="PTHR30472">
    <property type="entry name" value="FERRIC ENTEROBACTIN TRANSPORT SYSTEM PERMEASE PROTEIN"/>
    <property type="match status" value="1"/>
</dbReference>
<reference evidence="9" key="1">
    <citation type="journal article" date="2021" name="Nat. Microbiol.">
        <title>Cocultivation of an ultrasmall environmental parasitic bacterium with lytic ability against bacteria associated with wastewater foams.</title>
        <authorList>
            <person name="Batinovic S."/>
            <person name="Rose J.J.A."/>
            <person name="Ratcliffe J."/>
            <person name="Seviour R.J."/>
            <person name="Petrovski S."/>
        </authorList>
    </citation>
    <scope>NUCLEOTIDE SEQUENCE</scope>
    <source>
        <strain evidence="9">CON44</strain>
    </source>
</reference>
<dbReference type="PANTHER" id="PTHR30472:SF1">
    <property type="entry name" value="FE(3+) DICITRATE TRANSPORT SYSTEM PERMEASE PROTEIN FECC-RELATED"/>
    <property type="match status" value="1"/>
</dbReference>
<evidence type="ECO:0000256" key="8">
    <source>
        <dbReference type="SAM" id="Phobius"/>
    </source>
</evidence>
<dbReference type="Gene3D" id="1.10.3470.10">
    <property type="entry name" value="ABC transporter involved in vitamin B12 uptake, BtuC"/>
    <property type="match status" value="1"/>
</dbReference>
<comment type="subcellular location">
    <subcellularLocation>
        <location evidence="1">Cell membrane</location>
        <topology evidence="1">Multi-pass membrane protein</topology>
    </subcellularLocation>
</comment>
<feature type="transmembrane region" description="Helical" evidence="8">
    <location>
        <begin position="287"/>
        <end position="305"/>
    </location>
</feature>
<feature type="transmembrane region" description="Helical" evidence="8">
    <location>
        <begin position="102"/>
        <end position="121"/>
    </location>
</feature>
<feature type="transmembrane region" description="Helical" evidence="8">
    <location>
        <begin position="127"/>
        <end position="148"/>
    </location>
</feature>
<dbReference type="RefSeq" id="WP_138943818.1">
    <property type="nucleotide sequence ID" value="NZ_CP045804.1"/>
</dbReference>
<evidence type="ECO:0000256" key="1">
    <source>
        <dbReference type="ARBA" id="ARBA00004651"/>
    </source>
</evidence>
<evidence type="ECO:0000256" key="5">
    <source>
        <dbReference type="ARBA" id="ARBA00022692"/>
    </source>
</evidence>
<evidence type="ECO:0000256" key="2">
    <source>
        <dbReference type="ARBA" id="ARBA00007935"/>
    </source>
</evidence>
<evidence type="ECO:0000256" key="6">
    <source>
        <dbReference type="ARBA" id="ARBA00022989"/>
    </source>
</evidence>
<accession>A0A857M982</accession>
<evidence type="ECO:0000313" key="9">
    <source>
        <dbReference type="EMBL" id="QHN37965.1"/>
    </source>
</evidence>
<feature type="transmembrane region" description="Helical" evidence="8">
    <location>
        <begin position="250"/>
        <end position="275"/>
    </location>
</feature>
<evidence type="ECO:0000256" key="3">
    <source>
        <dbReference type="ARBA" id="ARBA00022448"/>
    </source>
</evidence>
<dbReference type="AlphaFoldDB" id="A0A857M982"/>
<feature type="transmembrane region" description="Helical" evidence="8">
    <location>
        <begin position="160"/>
        <end position="183"/>
    </location>
</feature>
<feature type="transmembrane region" description="Helical" evidence="8">
    <location>
        <begin position="317"/>
        <end position="335"/>
    </location>
</feature>
<organism evidence="9">
    <name type="scientific">Gordonia amarae</name>
    <dbReference type="NCBI Taxonomy" id="36821"/>
    <lineage>
        <taxon>Bacteria</taxon>
        <taxon>Bacillati</taxon>
        <taxon>Actinomycetota</taxon>
        <taxon>Actinomycetes</taxon>
        <taxon>Mycobacteriales</taxon>
        <taxon>Gordoniaceae</taxon>
        <taxon>Gordonia</taxon>
    </lineage>
</organism>
<keyword evidence="6 8" id="KW-1133">Transmembrane helix</keyword>
<dbReference type="EMBL" id="CP045810">
    <property type="protein sequence ID" value="QHN37965.1"/>
    <property type="molecule type" value="Genomic_DNA"/>
</dbReference>
<feature type="transmembrane region" description="Helical" evidence="8">
    <location>
        <begin position="70"/>
        <end position="90"/>
    </location>
</feature>
<dbReference type="InterPro" id="IPR000522">
    <property type="entry name" value="ABC_transptr_permease_BtuC"/>
</dbReference>
<keyword evidence="3" id="KW-0813">Transport</keyword>
<evidence type="ECO:0000256" key="4">
    <source>
        <dbReference type="ARBA" id="ARBA00022475"/>
    </source>
</evidence>